<protein>
    <submittedName>
        <fullName evidence="1">Delta-VPH</fullName>
    </submittedName>
</protein>
<comment type="caution">
    <text evidence="1">The sequence shown here is derived from an EMBL/GenBank/DDBJ whole genome shotgun (WGS) entry which is preliminary data.</text>
</comment>
<dbReference type="AlphaFoldDB" id="A0A2J8I515"/>
<dbReference type="RefSeq" id="WP_102965659.1">
    <property type="nucleotide sequence ID" value="NZ_POSK01000003.1"/>
</dbReference>
<reference evidence="1 2" key="1">
    <citation type="submission" date="2018-01" db="EMBL/GenBank/DDBJ databases">
        <title>Draft genome sequences of six Vibrio diazotrophicus strains isolated from deep-sea sediments of the Baltic Sea.</title>
        <authorList>
            <person name="Castillo D."/>
            <person name="Vandieken V."/>
            <person name="Chiang O."/>
            <person name="Middelboe M."/>
        </authorList>
    </citation>
    <scope>NUCLEOTIDE SEQUENCE [LARGE SCALE GENOMIC DNA]</scope>
    <source>
        <strain evidence="1 2">60.27F</strain>
    </source>
</reference>
<evidence type="ECO:0000313" key="1">
    <source>
        <dbReference type="EMBL" id="PNI05584.1"/>
    </source>
</evidence>
<proteinExistence type="predicted"/>
<name>A0A2J8I515_VIBDI</name>
<dbReference type="OrthoDB" id="7432757at2"/>
<evidence type="ECO:0000313" key="2">
    <source>
        <dbReference type="Proteomes" id="UP000236449"/>
    </source>
</evidence>
<gene>
    <name evidence="1" type="ORF">C1N32_05640</name>
</gene>
<dbReference type="EMBL" id="POSK01000003">
    <property type="protein sequence ID" value="PNI05584.1"/>
    <property type="molecule type" value="Genomic_DNA"/>
</dbReference>
<sequence length="223" mass="25432">MADFIPSHPFKLEIIDRIHPQRSEIENYIAQRYSLAFDAHLNSFMPTFMALMEGEEVRSLCGFRVASNESLFLEQYLDEPADQLLNKVFYRSLSDQSTNHPEEHGTQPRIERSKLIEFGQLASFSKGFSTLHFLLMTQKLVESGYEWCIFTATDPLYAMMSRLGLDTTVLAEADPSRIPDATYTWGNYYQHQPRIVAGNLKQGLAHLEALFAEKVCRARGGAL</sequence>
<accession>A0A2J8I515</accession>
<dbReference type="Pfam" id="PF12261">
    <property type="entry name" value="T_hemolysin"/>
    <property type="match status" value="1"/>
</dbReference>
<organism evidence="1 2">
    <name type="scientific">Vibrio diazotrophicus</name>
    <dbReference type="NCBI Taxonomy" id="685"/>
    <lineage>
        <taxon>Bacteria</taxon>
        <taxon>Pseudomonadati</taxon>
        <taxon>Pseudomonadota</taxon>
        <taxon>Gammaproteobacteria</taxon>
        <taxon>Vibrionales</taxon>
        <taxon>Vibrionaceae</taxon>
        <taxon>Vibrio</taxon>
    </lineage>
</organism>
<dbReference type="InterPro" id="IPR022050">
    <property type="entry name" value="T_hemolysin"/>
</dbReference>
<dbReference type="Proteomes" id="UP000236449">
    <property type="component" value="Unassembled WGS sequence"/>
</dbReference>